<dbReference type="Pfam" id="PF13472">
    <property type="entry name" value="Lipase_GDSL_2"/>
    <property type="match status" value="1"/>
</dbReference>
<dbReference type="PANTHER" id="PTHR43695">
    <property type="entry name" value="PUTATIVE (AFU_ORTHOLOGUE AFUA_2G17250)-RELATED"/>
    <property type="match status" value="1"/>
</dbReference>
<reference evidence="5" key="1">
    <citation type="submission" date="2021-01" db="EMBL/GenBank/DDBJ databases">
        <authorList>
            <person name="Kaushik A."/>
        </authorList>
    </citation>
    <scope>NUCLEOTIDE SEQUENCE</scope>
    <source>
        <strain evidence="5">AG4-R118</strain>
    </source>
</reference>
<gene>
    <name evidence="5" type="ORF">RDB_LOCUS135668</name>
</gene>
<comment type="caution">
    <text evidence="5">The sequence shown here is derived from an EMBL/GenBank/DDBJ whole genome shotgun (WGS) entry which is preliminary data.</text>
</comment>
<proteinExistence type="inferred from homology"/>
<dbReference type="GO" id="GO:0016787">
    <property type="term" value="F:hydrolase activity"/>
    <property type="evidence" value="ECO:0007669"/>
    <property type="project" value="UniProtKB-KW"/>
</dbReference>
<sequence length="316" mass="33541">MSTLPLILGFMPTISIPNNPQEAVYPIPTRDCLGKTTWKPVLLHAPCWQLGVGGPRARDKKHLPPDFAGSTLVYSPCLFNTLVITMRTFSAAVLFGVVASVMAAPGILLIGDSTVTADKGWGTGFCADTTGLAQCTNLASSGKTTVTWQAQTQYSTMLTKCKTANTYALIQFGHNDQKVMTTAQFAANLTSLTNKIKSAGCSPVLLTSLARRTFSSEHATSDNLGSYSAETIKVAANLGLPLLPLLADSRAYLDKLGKTNAMQFNYASDDTTHLNALGAKYFGRIIADEVKSKVSALSSYIKSDATLSAKIAAGTL</sequence>
<keyword evidence="2" id="KW-0378">Hydrolase</keyword>
<evidence type="ECO:0000313" key="6">
    <source>
        <dbReference type="Proteomes" id="UP000663888"/>
    </source>
</evidence>
<dbReference type="InterPro" id="IPR013830">
    <property type="entry name" value="SGNH_hydro"/>
</dbReference>
<feature type="transmembrane region" description="Helical" evidence="3">
    <location>
        <begin position="89"/>
        <end position="110"/>
    </location>
</feature>
<dbReference type="EMBL" id="CAJMWX010001431">
    <property type="protein sequence ID" value="CAE6488559.1"/>
    <property type="molecule type" value="Genomic_DNA"/>
</dbReference>
<name>A0A8H3CQ65_9AGAM</name>
<evidence type="ECO:0000313" key="5">
    <source>
        <dbReference type="EMBL" id="CAE6488559.1"/>
    </source>
</evidence>
<comment type="similarity">
    <text evidence="1">Belongs to the 'GDSL' lipolytic enzyme family.</text>
</comment>
<dbReference type="PANTHER" id="PTHR43695:SF1">
    <property type="entry name" value="RHAMNOGALACTURONAN ACETYLESTERASE"/>
    <property type="match status" value="1"/>
</dbReference>
<dbReference type="AlphaFoldDB" id="A0A8H3CQ65"/>
<keyword evidence="3" id="KW-0812">Transmembrane</keyword>
<accession>A0A8H3CQ65</accession>
<keyword evidence="3" id="KW-0472">Membrane</keyword>
<dbReference type="Gene3D" id="3.40.50.1110">
    <property type="entry name" value="SGNH hydrolase"/>
    <property type="match status" value="1"/>
</dbReference>
<feature type="domain" description="SGNH hydrolase-type esterase" evidence="4">
    <location>
        <begin position="111"/>
        <end position="280"/>
    </location>
</feature>
<dbReference type="Proteomes" id="UP000663888">
    <property type="component" value="Unassembled WGS sequence"/>
</dbReference>
<evidence type="ECO:0000256" key="3">
    <source>
        <dbReference type="SAM" id="Phobius"/>
    </source>
</evidence>
<dbReference type="SUPFAM" id="SSF52266">
    <property type="entry name" value="SGNH hydrolase"/>
    <property type="match status" value="1"/>
</dbReference>
<protein>
    <recommendedName>
        <fullName evidence="4">SGNH hydrolase-type esterase domain-containing protein</fullName>
    </recommendedName>
</protein>
<evidence type="ECO:0000256" key="2">
    <source>
        <dbReference type="ARBA" id="ARBA00022801"/>
    </source>
</evidence>
<evidence type="ECO:0000256" key="1">
    <source>
        <dbReference type="ARBA" id="ARBA00008668"/>
    </source>
</evidence>
<evidence type="ECO:0000259" key="4">
    <source>
        <dbReference type="Pfam" id="PF13472"/>
    </source>
</evidence>
<keyword evidence="3" id="KW-1133">Transmembrane helix</keyword>
<organism evidence="5 6">
    <name type="scientific">Rhizoctonia solani</name>
    <dbReference type="NCBI Taxonomy" id="456999"/>
    <lineage>
        <taxon>Eukaryota</taxon>
        <taxon>Fungi</taxon>
        <taxon>Dikarya</taxon>
        <taxon>Basidiomycota</taxon>
        <taxon>Agaricomycotina</taxon>
        <taxon>Agaricomycetes</taxon>
        <taxon>Cantharellales</taxon>
        <taxon>Ceratobasidiaceae</taxon>
        <taxon>Rhizoctonia</taxon>
    </lineage>
</organism>
<dbReference type="InterPro" id="IPR037459">
    <property type="entry name" value="RhgT-like"/>
</dbReference>
<dbReference type="InterPro" id="IPR036514">
    <property type="entry name" value="SGNH_hydro_sf"/>
</dbReference>